<accession>A0A7H4MYE2</accession>
<proteinExistence type="predicted"/>
<dbReference type="Proteomes" id="UP000254863">
    <property type="component" value="Unassembled WGS sequence"/>
</dbReference>
<evidence type="ECO:0000313" key="2">
    <source>
        <dbReference type="Proteomes" id="UP000254863"/>
    </source>
</evidence>
<name>A0A7H4MYE2_9ENTR</name>
<evidence type="ECO:0000313" key="1">
    <source>
        <dbReference type="EMBL" id="STV70666.1"/>
    </source>
</evidence>
<protein>
    <submittedName>
        <fullName evidence="1">Cold-shock protein</fullName>
    </submittedName>
</protein>
<comment type="caution">
    <text evidence="1">The sequence shown here is derived from an EMBL/GenBank/DDBJ whole genome shotgun (WGS) entry which is preliminary data.</text>
</comment>
<dbReference type="EMBL" id="UGMS01000001">
    <property type="protein sequence ID" value="STV70666.1"/>
    <property type="molecule type" value="Genomic_DNA"/>
</dbReference>
<gene>
    <name evidence="1" type="ORF">NCTC11685_00004</name>
</gene>
<organism evidence="1 2">
    <name type="scientific">Klebsiella michiganensis</name>
    <dbReference type="NCBI Taxonomy" id="1134687"/>
    <lineage>
        <taxon>Bacteria</taxon>
        <taxon>Pseudomonadati</taxon>
        <taxon>Pseudomonadota</taxon>
        <taxon>Gammaproteobacteria</taxon>
        <taxon>Enterobacterales</taxon>
        <taxon>Enterobacteriaceae</taxon>
        <taxon>Klebsiella/Raoultella group</taxon>
        <taxon>Klebsiella</taxon>
    </lineage>
</organism>
<reference evidence="1 2" key="1">
    <citation type="submission" date="2018-06" db="EMBL/GenBank/DDBJ databases">
        <authorList>
            <consortium name="Pathogen Informatics"/>
            <person name="Doyle S."/>
        </authorList>
    </citation>
    <scope>NUCLEOTIDE SEQUENCE [LARGE SCALE GENOMIC DNA]</scope>
    <source>
        <strain evidence="1 2">NCTC11685</strain>
    </source>
</reference>
<dbReference type="AlphaFoldDB" id="A0A7H4MYE2"/>
<sequence length="37" mass="4143">MGNIRPKSTAKPGEMRSVKKLAITTFQGTTSSFRKMR</sequence>